<protein>
    <submittedName>
        <fullName evidence="1">Uncharacterized protein</fullName>
    </submittedName>
</protein>
<name>A0A4Z2EMP6_9TELE</name>
<organism evidence="1 2">
    <name type="scientific">Liparis tanakae</name>
    <name type="common">Tanaka's snailfish</name>
    <dbReference type="NCBI Taxonomy" id="230148"/>
    <lineage>
        <taxon>Eukaryota</taxon>
        <taxon>Metazoa</taxon>
        <taxon>Chordata</taxon>
        <taxon>Craniata</taxon>
        <taxon>Vertebrata</taxon>
        <taxon>Euteleostomi</taxon>
        <taxon>Actinopterygii</taxon>
        <taxon>Neopterygii</taxon>
        <taxon>Teleostei</taxon>
        <taxon>Neoteleostei</taxon>
        <taxon>Acanthomorphata</taxon>
        <taxon>Eupercaria</taxon>
        <taxon>Perciformes</taxon>
        <taxon>Cottioidei</taxon>
        <taxon>Cottales</taxon>
        <taxon>Liparidae</taxon>
        <taxon>Liparis</taxon>
    </lineage>
</organism>
<evidence type="ECO:0000313" key="1">
    <source>
        <dbReference type="EMBL" id="TNN29734.1"/>
    </source>
</evidence>
<gene>
    <name evidence="1" type="ORF">EYF80_060117</name>
</gene>
<evidence type="ECO:0000313" key="2">
    <source>
        <dbReference type="Proteomes" id="UP000314294"/>
    </source>
</evidence>
<dbReference type="EMBL" id="SRLO01005275">
    <property type="protein sequence ID" value="TNN29734.1"/>
    <property type="molecule type" value="Genomic_DNA"/>
</dbReference>
<dbReference type="AlphaFoldDB" id="A0A4Z2EMP6"/>
<proteinExistence type="predicted"/>
<keyword evidence="2" id="KW-1185">Reference proteome</keyword>
<dbReference type="Proteomes" id="UP000314294">
    <property type="component" value="Unassembled WGS sequence"/>
</dbReference>
<comment type="caution">
    <text evidence="1">The sequence shown here is derived from an EMBL/GenBank/DDBJ whole genome shotgun (WGS) entry which is preliminary data.</text>
</comment>
<sequence length="106" mass="11575">MSRTEPVKKGSVTIALLSTVNLHCEISSGSRQRRTSLKLFRPKDLRGPEAHCLVPKTDGGNEPKHVEADGAEPMLIGDILLFDHPDQIDTQSHSVISGTADRAMLF</sequence>
<reference evidence="1 2" key="1">
    <citation type="submission" date="2019-03" db="EMBL/GenBank/DDBJ databases">
        <title>First draft genome of Liparis tanakae, snailfish: a comprehensive survey of snailfish specific genes.</title>
        <authorList>
            <person name="Kim W."/>
            <person name="Song I."/>
            <person name="Jeong J.-H."/>
            <person name="Kim D."/>
            <person name="Kim S."/>
            <person name="Ryu S."/>
            <person name="Song J.Y."/>
            <person name="Lee S.K."/>
        </authorList>
    </citation>
    <scope>NUCLEOTIDE SEQUENCE [LARGE SCALE GENOMIC DNA]</scope>
    <source>
        <tissue evidence="1">Muscle</tissue>
    </source>
</reference>
<accession>A0A4Z2EMP6</accession>